<evidence type="ECO:0000313" key="9">
    <source>
        <dbReference type="EMBL" id="EAW31470.1"/>
    </source>
</evidence>
<feature type="domain" description="FAD/NAD(P)-binding" evidence="8">
    <location>
        <begin position="12"/>
        <end position="306"/>
    </location>
</feature>
<dbReference type="GO" id="GO:0005737">
    <property type="term" value="C:cytoplasm"/>
    <property type="evidence" value="ECO:0007669"/>
    <property type="project" value="TreeGrafter"/>
</dbReference>
<evidence type="ECO:0000256" key="3">
    <source>
        <dbReference type="ARBA" id="ARBA00022777"/>
    </source>
</evidence>
<dbReference type="Pfam" id="PF00586">
    <property type="entry name" value="AIRS"/>
    <property type="match status" value="1"/>
</dbReference>
<dbReference type="PANTHER" id="PTHR10256:SF0">
    <property type="entry name" value="INACTIVE SELENIDE, WATER DIKINASE-LIKE PROTEIN-RELATED"/>
    <property type="match status" value="1"/>
</dbReference>
<feature type="domain" description="PurM-like C-terminal" evidence="7">
    <location>
        <begin position="562"/>
        <end position="730"/>
    </location>
</feature>
<dbReference type="Gene3D" id="3.30.1330.10">
    <property type="entry name" value="PurM-like, N-terminal domain"/>
    <property type="match status" value="1"/>
</dbReference>
<dbReference type="EMBL" id="AAVT01000003">
    <property type="protein sequence ID" value="EAW31470.1"/>
    <property type="molecule type" value="Genomic_DNA"/>
</dbReference>
<evidence type="ECO:0000259" key="6">
    <source>
        <dbReference type="Pfam" id="PF00586"/>
    </source>
</evidence>
<dbReference type="Proteomes" id="UP000004931">
    <property type="component" value="Unassembled WGS sequence"/>
</dbReference>
<dbReference type="GO" id="GO:0005524">
    <property type="term" value="F:ATP binding"/>
    <property type="evidence" value="ECO:0007669"/>
    <property type="project" value="UniProtKB-KW"/>
</dbReference>
<dbReference type="SUPFAM" id="SSF51905">
    <property type="entry name" value="FAD/NAD(P)-binding domain"/>
    <property type="match status" value="2"/>
</dbReference>
<dbReference type="eggNOG" id="COG1252">
    <property type="taxonomic scope" value="Bacteria"/>
</dbReference>
<keyword evidence="2" id="KW-0547">Nucleotide-binding</keyword>
<evidence type="ECO:0000259" key="7">
    <source>
        <dbReference type="Pfam" id="PF02769"/>
    </source>
</evidence>
<dbReference type="OrthoDB" id="9767928at2"/>
<comment type="caution">
    <text evidence="9">The sequence shown here is derived from an EMBL/GenBank/DDBJ whole genome shotgun (WGS) entry which is preliminary data.</text>
</comment>
<evidence type="ECO:0000259" key="8">
    <source>
        <dbReference type="Pfam" id="PF07992"/>
    </source>
</evidence>
<dbReference type="GO" id="GO:0004756">
    <property type="term" value="F:selenide, water dikinase activity"/>
    <property type="evidence" value="ECO:0007669"/>
    <property type="project" value="TreeGrafter"/>
</dbReference>
<dbReference type="CDD" id="cd02195">
    <property type="entry name" value="SelD"/>
    <property type="match status" value="1"/>
</dbReference>
<keyword evidence="3 9" id="KW-0418">Kinase</keyword>
<keyword evidence="10" id="KW-1185">Reference proteome</keyword>
<dbReference type="InterPro" id="IPR023753">
    <property type="entry name" value="FAD/NAD-binding_dom"/>
</dbReference>
<evidence type="ECO:0000256" key="1">
    <source>
        <dbReference type="ARBA" id="ARBA00022679"/>
    </source>
</evidence>
<gene>
    <name evidence="9" type="ORF">GP2143_07969</name>
</gene>
<dbReference type="GO" id="GO:0016260">
    <property type="term" value="P:selenocysteine biosynthetic process"/>
    <property type="evidence" value="ECO:0007669"/>
    <property type="project" value="TreeGrafter"/>
</dbReference>
<dbReference type="InterPro" id="IPR010918">
    <property type="entry name" value="PurM-like_C_dom"/>
</dbReference>
<keyword evidence="5" id="KW-0711">Selenium</keyword>
<dbReference type="STRING" id="247633.GP2143_07969"/>
<dbReference type="AlphaFoldDB" id="A0YCF1"/>
<evidence type="ECO:0000256" key="2">
    <source>
        <dbReference type="ARBA" id="ARBA00022741"/>
    </source>
</evidence>
<dbReference type="NCBIfam" id="TIGR00476">
    <property type="entry name" value="selD"/>
    <property type="match status" value="1"/>
</dbReference>
<evidence type="ECO:0000256" key="5">
    <source>
        <dbReference type="ARBA" id="ARBA00023266"/>
    </source>
</evidence>
<keyword evidence="4" id="KW-0067">ATP-binding</keyword>
<organism evidence="9 10">
    <name type="scientific">marine gamma proteobacterium HTCC2143</name>
    <dbReference type="NCBI Taxonomy" id="247633"/>
    <lineage>
        <taxon>Bacteria</taxon>
        <taxon>Pseudomonadati</taxon>
        <taxon>Pseudomonadota</taxon>
        <taxon>Gammaproteobacteria</taxon>
        <taxon>Cellvibrionales</taxon>
        <taxon>Spongiibacteraceae</taxon>
        <taxon>BD1-7 clade</taxon>
    </lineage>
</organism>
<dbReference type="SUPFAM" id="SSF56042">
    <property type="entry name" value="PurM C-terminal domain-like"/>
    <property type="match status" value="1"/>
</dbReference>
<reference evidence="9 10" key="1">
    <citation type="journal article" date="2010" name="J. Bacteriol.">
        <title>Genome sequence of the oligotrophic marine Gammaproteobacterium HTCC2143, isolated from the Oregon Coast.</title>
        <authorList>
            <person name="Oh H.M."/>
            <person name="Kang I."/>
            <person name="Ferriera S."/>
            <person name="Giovannoni S.J."/>
            <person name="Cho J.C."/>
        </authorList>
    </citation>
    <scope>NUCLEOTIDE SEQUENCE [LARGE SCALE GENOMIC DNA]</scope>
    <source>
        <strain evidence="9 10">HTCC2143</strain>
    </source>
</reference>
<proteinExistence type="predicted"/>
<dbReference type="Gene3D" id="3.50.50.100">
    <property type="match status" value="1"/>
</dbReference>
<dbReference type="SUPFAM" id="SSF55326">
    <property type="entry name" value="PurM N-terminal domain-like"/>
    <property type="match status" value="1"/>
</dbReference>
<evidence type="ECO:0000256" key="4">
    <source>
        <dbReference type="ARBA" id="ARBA00022840"/>
    </source>
</evidence>
<accession>A0YCF1</accession>
<feature type="domain" description="PurM-like N-terminal" evidence="6">
    <location>
        <begin position="439"/>
        <end position="545"/>
    </location>
</feature>
<dbReference type="InterPro" id="IPR036921">
    <property type="entry name" value="PurM-like_N_sf"/>
</dbReference>
<dbReference type="Pfam" id="PF07992">
    <property type="entry name" value="Pyr_redox_2"/>
    <property type="match status" value="1"/>
</dbReference>
<sequence>MDTFQPAPATKQLILIGGGHSHLSVIKQLGMRPIAGLQVTVISKDIQTPYSGMVPGMIAGHYDDADAHIDLRKLCEVSGISLIQASVTGIEPKLQQVFCAQRPPLSYHWLSINIGSQPALSNIPGAEGIGAAVKPISTFISHWHDVLNRCKNKPRPTAIAIVGGGAASVEVAMACQFQAQKELGVNSQLLKFSVFSGSDQLLPSHNRRVQRYIAKMLSERGIELFLGHTVSSAVSYGDREQLNFNGREAIIVDEVIWAIHAGSADWPKKAGLDCDANGFIRVNNFLQSTSHDTIFAAGDIASFDPQPLAKSGVYAVRAGQYLADNLRLVVSGKPLKPYKPQKNFLSILMTGNKQAIASKAGFSVAGQWVWRWKDFIDRGFMNKFRVLPISNAGDKVVDDHSMRCGGCGAKIGNSILSRVLAKLDVVENSDIEIGLRSPDDAAVINPPEGRQWLQTVDYFRAFIDDPYLLGRIATNHCLSDIYAMGGTPHSALAIATVPYGSEELIENSLLQLMSGAVDSLNEQETSLIGGHSSEGAELGFGLSVNGTIAKNALLTKSNLHNGQVLVLTKPLGSGTLFAANMRGQARGNWIDNALEQMLISNRQAASIIHQHGATACTDITGFGLLGHLLEMLNATTNCSAQIIMDKLPILTGAAETTKAGWLSTLHPENSRADQQLSNAEEFSQHPFYPLLFDPQTAGGLLAALPSDQVDQCVAALRASDCPDACVIGSICLSKTATQVIMQ</sequence>
<evidence type="ECO:0000313" key="10">
    <source>
        <dbReference type="Proteomes" id="UP000004931"/>
    </source>
</evidence>
<dbReference type="InterPro" id="IPR016188">
    <property type="entry name" value="PurM-like_N"/>
</dbReference>
<dbReference type="Pfam" id="PF02769">
    <property type="entry name" value="AIRS_C"/>
    <property type="match status" value="1"/>
</dbReference>
<dbReference type="PANTHER" id="PTHR10256">
    <property type="entry name" value="SELENIDE, WATER DIKINASE"/>
    <property type="match status" value="1"/>
</dbReference>
<keyword evidence="1" id="KW-0808">Transferase</keyword>
<dbReference type="GO" id="GO:0016491">
    <property type="term" value="F:oxidoreductase activity"/>
    <property type="evidence" value="ECO:0007669"/>
    <property type="project" value="InterPro"/>
</dbReference>
<dbReference type="InterPro" id="IPR017584">
    <property type="entry name" value="Pyridine_nucleo_diS_OxRdtase_N"/>
</dbReference>
<dbReference type="InterPro" id="IPR036676">
    <property type="entry name" value="PurM-like_C_sf"/>
</dbReference>
<dbReference type="eggNOG" id="COG0709">
    <property type="taxonomic scope" value="Bacteria"/>
</dbReference>
<name>A0YCF1_9GAMM</name>
<dbReference type="InterPro" id="IPR036188">
    <property type="entry name" value="FAD/NAD-bd_sf"/>
</dbReference>
<dbReference type="NCBIfam" id="TIGR03169">
    <property type="entry name" value="Nterm_to_SelD"/>
    <property type="match status" value="1"/>
</dbReference>
<dbReference type="Gene3D" id="3.90.650.10">
    <property type="entry name" value="PurM-like C-terminal domain"/>
    <property type="match status" value="1"/>
</dbReference>
<protein>
    <submittedName>
        <fullName evidence="9">Selenide,water dikinase, putative</fullName>
    </submittedName>
</protein>
<dbReference type="InterPro" id="IPR004536">
    <property type="entry name" value="SPS/SelD"/>
</dbReference>